<evidence type="ECO:0000256" key="1">
    <source>
        <dbReference type="SAM" id="SignalP"/>
    </source>
</evidence>
<feature type="signal peptide" evidence="1">
    <location>
        <begin position="1"/>
        <end position="23"/>
    </location>
</feature>
<reference evidence="2 3" key="1">
    <citation type="submission" date="2018-09" db="EMBL/GenBank/DDBJ databases">
        <title>Sphingomonas peninsula sp. nov., isolated from fildes peninsula, Antarctic soil.</title>
        <authorList>
            <person name="Yingchao G."/>
        </authorList>
    </citation>
    <scope>NUCLEOTIDE SEQUENCE [LARGE SCALE GENOMIC DNA]</scope>
    <source>
        <strain evidence="2 3">YZ-8</strain>
    </source>
</reference>
<evidence type="ECO:0008006" key="4">
    <source>
        <dbReference type="Google" id="ProtNLM"/>
    </source>
</evidence>
<dbReference type="Proteomes" id="UP000276254">
    <property type="component" value="Chromosome"/>
</dbReference>
<evidence type="ECO:0000313" key="3">
    <source>
        <dbReference type="Proteomes" id="UP000276254"/>
    </source>
</evidence>
<feature type="chain" id="PRO_5019844833" description="17 kDa surface antigen" evidence="1">
    <location>
        <begin position="24"/>
        <end position="65"/>
    </location>
</feature>
<keyword evidence="1" id="KW-0732">Signal</keyword>
<proteinExistence type="predicted"/>
<dbReference type="KEGG" id="spha:D3Y57_17750"/>
<name>A0A494TEY7_SPHPE</name>
<accession>A0A494TEY7</accession>
<dbReference type="AlphaFoldDB" id="A0A494TEY7"/>
<sequence>MRRLPLSLIAATLFIASAPWADAAGCIKGAVLGGVAGHYTHHHAVAGAVGGCAVSHHMARKSAAK</sequence>
<gene>
    <name evidence="2" type="ORF">D3Y57_17750</name>
</gene>
<keyword evidence="3" id="KW-1185">Reference proteome</keyword>
<dbReference type="EMBL" id="CP032829">
    <property type="protein sequence ID" value="AYJ88107.1"/>
    <property type="molecule type" value="Genomic_DNA"/>
</dbReference>
<evidence type="ECO:0000313" key="2">
    <source>
        <dbReference type="EMBL" id="AYJ88107.1"/>
    </source>
</evidence>
<organism evidence="2 3">
    <name type="scientific">Sphingomonas paeninsulae</name>
    <dbReference type="NCBI Taxonomy" id="2319844"/>
    <lineage>
        <taxon>Bacteria</taxon>
        <taxon>Pseudomonadati</taxon>
        <taxon>Pseudomonadota</taxon>
        <taxon>Alphaproteobacteria</taxon>
        <taxon>Sphingomonadales</taxon>
        <taxon>Sphingomonadaceae</taxon>
        <taxon>Sphingomonas</taxon>
    </lineage>
</organism>
<protein>
    <recommendedName>
        <fullName evidence="4">17 kDa surface antigen</fullName>
    </recommendedName>
</protein>